<organism evidence="1 2">
    <name type="scientific">Polyrhizophydium stewartii</name>
    <dbReference type="NCBI Taxonomy" id="2732419"/>
    <lineage>
        <taxon>Eukaryota</taxon>
        <taxon>Fungi</taxon>
        <taxon>Fungi incertae sedis</taxon>
        <taxon>Chytridiomycota</taxon>
        <taxon>Chytridiomycota incertae sedis</taxon>
        <taxon>Chytridiomycetes</taxon>
        <taxon>Rhizophydiales</taxon>
        <taxon>Rhizophydiales incertae sedis</taxon>
        <taxon>Polyrhizophydium</taxon>
    </lineage>
</organism>
<gene>
    <name evidence="1" type="ORF">HK105_208500</name>
</gene>
<dbReference type="Proteomes" id="UP001527925">
    <property type="component" value="Unassembled WGS sequence"/>
</dbReference>
<sequence>MSSISALGQQLLAQSLPPSEIEVLEIDEYVSADQKELLRLGSVVTVRKTLKDGEEAYNVYVIEGKKVGSMIGVIDRKSVIGNDLVAGQAYIVTNDLRNSEKLTDKRKSTKHKGMVKCTLISDIIEGGEAGAEKKKKK</sequence>
<protein>
    <submittedName>
        <fullName evidence="1">Uncharacterized protein</fullName>
    </submittedName>
</protein>
<name>A0ABR4MXL1_9FUNG</name>
<dbReference type="EMBL" id="JADGIZ020000079">
    <property type="protein sequence ID" value="KAL2912009.1"/>
    <property type="molecule type" value="Genomic_DNA"/>
</dbReference>
<comment type="caution">
    <text evidence="1">The sequence shown here is derived from an EMBL/GenBank/DDBJ whole genome shotgun (WGS) entry which is preliminary data.</text>
</comment>
<accession>A0ABR4MXL1</accession>
<keyword evidence="2" id="KW-1185">Reference proteome</keyword>
<reference evidence="1 2" key="1">
    <citation type="submission" date="2023-09" db="EMBL/GenBank/DDBJ databases">
        <title>Pangenome analysis of Batrachochytrium dendrobatidis and related Chytrids.</title>
        <authorList>
            <person name="Yacoub M.N."/>
            <person name="Stajich J.E."/>
            <person name="James T.Y."/>
        </authorList>
    </citation>
    <scope>NUCLEOTIDE SEQUENCE [LARGE SCALE GENOMIC DNA]</scope>
    <source>
        <strain evidence="1 2">JEL0888</strain>
    </source>
</reference>
<proteinExistence type="predicted"/>
<evidence type="ECO:0000313" key="2">
    <source>
        <dbReference type="Proteomes" id="UP001527925"/>
    </source>
</evidence>
<evidence type="ECO:0000313" key="1">
    <source>
        <dbReference type="EMBL" id="KAL2912009.1"/>
    </source>
</evidence>